<evidence type="ECO:0000313" key="12">
    <source>
        <dbReference type="EMBL" id="TLD39933.1"/>
    </source>
</evidence>
<dbReference type="GO" id="GO:0006527">
    <property type="term" value="P:L-arginine catabolic process"/>
    <property type="evidence" value="ECO:0007669"/>
    <property type="project" value="InterPro"/>
</dbReference>
<dbReference type="InterPro" id="IPR009006">
    <property type="entry name" value="Ala_racemase/Decarboxylase_C"/>
</dbReference>
<evidence type="ECO:0000256" key="1">
    <source>
        <dbReference type="ARBA" id="ARBA00001933"/>
    </source>
</evidence>
<dbReference type="Gene3D" id="2.40.37.10">
    <property type="entry name" value="Lyase, Ornithine Decarboxylase, Chain A, domain 1"/>
    <property type="match status" value="1"/>
</dbReference>
<feature type="modified residue" description="N6-(pyridoxal phosphate)lysine" evidence="10">
    <location>
        <position position="106"/>
    </location>
</feature>
<dbReference type="SUPFAM" id="SSF50621">
    <property type="entry name" value="Alanine racemase C-terminal domain-like"/>
    <property type="match status" value="1"/>
</dbReference>
<dbReference type="GO" id="GO:0008295">
    <property type="term" value="P:spermidine biosynthetic process"/>
    <property type="evidence" value="ECO:0007669"/>
    <property type="project" value="UniProtKB-KW"/>
</dbReference>
<keyword evidence="6" id="KW-0460">Magnesium</keyword>
<dbReference type="PROSITE" id="PS00878">
    <property type="entry name" value="ODR_DC_2_1"/>
    <property type="match status" value="1"/>
</dbReference>
<evidence type="ECO:0000313" key="13">
    <source>
        <dbReference type="Proteomes" id="UP000319783"/>
    </source>
</evidence>
<dbReference type="Gene3D" id="3.20.20.10">
    <property type="entry name" value="Alanine racemase"/>
    <property type="match status" value="1"/>
</dbReference>
<dbReference type="InterPro" id="IPR022644">
    <property type="entry name" value="De-COase2_N"/>
</dbReference>
<evidence type="ECO:0000256" key="8">
    <source>
        <dbReference type="ARBA" id="ARBA00023066"/>
    </source>
</evidence>
<dbReference type="PRINTS" id="PR01180">
    <property type="entry name" value="ARGDCRBXLASE"/>
</dbReference>
<dbReference type="EC" id="4.1.1.19" evidence="4"/>
<dbReference type="Proteomes" id="UP000319783">
    <property type="component" value="Unassembled WGS sequence"/>
</dbReference>
<protein>
    <recommendedName>
        <fullName evidence="4">arginine decarboxylase</fullName>
        <ecNumber evidence="4">4.1.1.19</ecNumber>
    </recommendedName>
</protein>
<dbReference type="GO" id="GO:0008792">
    <property type="term" value="F:arginine decarboxylase activity"/>
    <property type="evidence" value="ECO:0007669"/>
    <property type="project" value="UniProtKB-EC"/>
</dbReference>
<keyword evidence="5" id="KW-0210">Decarboxylase</keyword>
<accession>A0A533Q5W1</accession>
<dbReference type="InterPro" id="IPR022653">
    <property type="entry name" value="De-COase2_pyr-phos_BS"/>
</dbReference>
<sequence length="472" mass="55093">MNKKDKVKKKKDKTKTKKHNIRHKWKLGIEELATKHFDVSSNAELIVREGNYQYNIHDLVKRFGTPLEVVFPFVIEERLNELINTFKYYIRLNKYRGKFYFHYPMKVNQNKEFVLPIISEGAHIEVGSVNELWIVKRMWEQEQFSRQIKVICNGPKTNKYLGLIYELKQKGLDIVPIIEDRYELDSLKEYKGELGIRVDPEIKVQSHWDKRIDRFGFPGRELLELGRIRNLKILHYHIGSQIIRLEDMISPLKKVMDVYIKLKAMNPTLDTINLGGGFAVPYIKRKMYSADSIVKRLLRTLKEIADRRGIPHPNIIVEWGRYLVAPAQITIYRIISQKPIPKSTASWWYIIDGSFINDLPDTWAIHQKWHVVPVNYLNAERLSRVWLAGSSCDSDDKYTGNSNYVSLPKLEDLEQNDKSLYITFFDTGAYQDSLASHHCLLSSPAKIIAQNGVITVARKRETAEEVGKQFGW</sequence>
<dbReference type="InterPro" id="IPR002985">
    <property type="entry name" value="Arg_decrbxlase"/>
</dbReference>
<dbReference type="AlphaFoldDB" id="A0A533Q5W1"/>
<evidence type="ECO:0000256" key="9">
    <source>
        <dbReference type="ARBA" id="ARBA00023239"/>
    </source>
</evidence>
<reference evidence="12 13" key="1">
    <citation type="submission" date="2019-04" db="EMBL/GenBank/DDBJ databases">
        <title>Genome of a novel bacterium Candidatus Jettenia ecosi reconstructed from metagenome of an anammox bioreactor.</title>
        <authorList>
            <person name="Mardanov A.V."/>
            <person name="Beletsky A.V."/>
            <person name="Ravin N.V."/>
            <person name="Botchkova E.A."/>
            <person name="Litti Y.V."/>
            <person name="Nozhevnikova A.N."/>
        </authorList>
    </citation>
    <scope>NUCLEOTIDE SEQUENCE [LARGE SCALE GENOMIC DNA]</scope>
    <source>
        <strain evidence="12">J2</strain>
    </source>
</reference>
<evidence type="ECO:0000256" key="2">
    <source>
        <dbReference type="ARBA" id="ARBA00001946"/>
    </source>
</evidence>
<keyword evidence="7 10" id="KW-0663">Pyridoxal phosphate</keyword>
<dbReference type="InterPro" id="IPR029066">
    <property type="entry name" value="PLP-binding_barrel"/>
</dbReference>
<feature type="active site" description="Proton donor" evidence="10">
    <location>
        <position position="392"/>
    </location>
</feature>
<comment type="cofactor">
    <cofactor evidence="2">
        <name>Mg(2+)</name>
        <dbReference type="ChEBI" id="CHEBI:18420"/>
    </cofactor>
</comment>
<dbReference type="SUPFAM" id="SSF51419">
    <property type="entry name" value="PLP-binding barrel"/>
    <property type="match status" value="1"/>
</dbReference>
<comment type="caution">
    <text evidence="12">The sequence shown here is derived from an EMBL/GenBank/DDBJ whole genome shotgun (WGS) entry which is preliminary data.</text>
</comment>
<dbReference type="PANTHER" id="PTHR43295:SF9">
    <property type="entry name" value="BIOSYNTHETIC ARGININE DECARBOXYLASE"/>
    <property type="match status" value="1"/>
</dbReference>
<evidence type="ECO:0000259" key="11">
    <source>
        <dbReference type="Pfam" id="PF02784"/>
    </source>
</evidence>
<feature type="domain" description="Orn/DAP/Arg decarboxylase 2 N-terminal" evidence="11">
    <location>
        <begin position="97"/>
        <end position="325"/>
    </location>
</feature>
<dbReference type="InterPro" id="IPR000183">
    <property type="entry name" value="Orn/DAP/Arg_de-COase"/>
</dbReference>
<dbReference type="PRINTS" id="PR01179">
    <property type="entry name" value="ODADCRBXLASE"/>
</dbReference>
<evidence type="ECO:0000256" key="5">
    <source>
        <dbReference type="ARBA" id="ARBA00022793"/>
    </source>
</evidence>
<evidence type="ECO:0000256" key="6">
    <source>
        <dbReference type="ARBA" id="ARBA00022842"/>
    </source>
</evidence>
<evidence type="ECO:0000256" key="4">
    <source>
        <dbReference type="ARBA" id="ARBA00012426"/>
    </source>
</evidence>
<keyword evidence="8" id="KW-0745">Spermidine biosynthesis</keyword>
<dbReference type="PANTHER" id="PTHR43295">
    <property type="entry name" value="ARGININE DECARBOXYLASE"/>
    <property type="match status" value="1"/>
</dbReference>
<dbReference type="Pfam" id="PF02784">
    <property type="entry name" value="Orn_Arg_deC_N"/>
    <property type="match status" value="1"/>
</dbReference>
<name>A0A533Q5W1_9BACT</name>
<organism evidence="12 13">
    <name type="scientific">Candidatus Jettenia ecosi</name>
    <dbReference type="NCBI Taxonomy" id="2494326"/>
    <lineage>
        <taxon>Bacteria</taxon>
        <taxon>Pseudomonadati</taxon>
        <taxon>Planctomycetota</taxon>
        <taxon>Candidatus Brocadiia</taxon>
        <taxon>Candidatus Brocadiales</taxon>
        <taxon>Candidatus Brocadiaceae</taxon>
        <taxon>Candidatus Jettenia</taxon>
    </lineage>
</organism>
<keyword evidence="9" id="KW-0456">Lyase</keyword>
<evidence type="ECO:0000256" key="3">
    <source>
        <dbReference type="ARBA" id="ARBA00008357"/>
    </source>
</evidence>
<evidence type="ECO:0000256" key="10">
    <source>
        <dbReference type="PIRSR" id="PIRSR600183-50"/>
    </source>
</evidence>
<dbReference type="EMBL" id="SULG01000162">
    <property type="protein sequence ID" value="TLD39933.1"/>
    <property type="molecule type" value="Genomic_DNA"/>
</dbReference>
<comment type="cofactor">
    <cofactor evidence="1 10">
        <name>pyridoxal 5'-phosphate</name>
        <dbReference type="ChEBI" id="CHEBI:597326"/>
    </cofactor>
</comment>
<comment type="similarity">
    <text evidence="3">Belongs to the Orn/Lys/Arg decarboxylase class-II family. SpeA subfamily.</text>
</comment>
<proteinExistence type="inferred from homology"/>
<evidence type="ECO:0000256" key="7">
    <source>
        <dbReference type="ARBA" id="ARBA00022898"/>
    </source>
</evidence>
<gene>
    <name evidence="12" type="ORF">JETT_3799</name>
</gene>